<proteinExistence type="predicted"/>
<feature type="transmembrane region" description="Helical" evidence="1">
    <location>
        <begin position="179"/>
        <end position="197"/>
    </location>
</feature>
<feature type="transmembrane region" description="Helical" evidence="1">
    <location>
        <begin position="117"/>
        <end position="135"/>
    </location>
</feature>
<evidence type="ECO:0000313" key="3">
    <source>
        <dbReference type="Proteomes" id="UP000598996"/>
    </source>
</evidence>
<name>A0ABS1W082_9ACTN</name>
<gene>
    <name evidence="2" type="ORF">JKJ07_37165</name>
</gene>
<keyword evidence="1" id="KW-1133">Transmembrane helix</keyword>
<keyword evidence="1" id="KW-0472">Membrane</keyword>
<comment type="caution">
    <text evidence="2">The sequence shown here is derived from an EMBL/GenBank/DDBJ whole genome shotgun (WGS) entry which is preliminary data.</text>
</comment>
<dbReference type="Proteomes" id="UP000598996">
    <property type="component" value="Unassembled WGS sequence"/>
</dbReference>
<reference evidence="2 3" key="1">
    <citation type="submission" date="2021-01" db="EMBL/GenBank/DDBJ databases">
        <title>Actinoplanes sp. nov. LDG1-01 isolated from lichen.</title>
        <authorList>
            <person name="Saeng-In P."/>
            <person name="Phongsopitanun W."/>
            <person name="Kanchanasin P."/>
            <person name="Yuki M."/>
            <person name="Kudo T."/>
            <person name="Ohkuma M."/>
            <person name="Tanasupawat S."/>
        </authorList>
    </citation>
    <scope>NUCLEOTIDE SEQUENCE [LARGE SCALE GENOMIC DNA]</scope>
    <source>
        <strain evidence="2 3">LDG1-01</strain>
    </source>
</reference>
<evidence type="ECO:0000256" key="1">
    <source>
        <dbReference type="SAM" id="Phobius"/>
    </source>
</evidence>
<sequence length="202" mass="21014">MPVRAELGKLASLPGLRWTASLTWAATALLAFAAHRAVPAEDPVLTALRWTQVGFLILGVLAATQEYEAGGQIRATLLAAPRRNRLAAAKAIAVAVASVVMAAPIVLAPPAPLRPSWAAYLVGVTLIGVAAGLLFRNALAATTVLLTTYLVACPLLRSYAPASSPWLPDTALLEPSRGAAAATLWPLALLTVAALAFRRRNA</sequence>
<evidence type="ECO:0000313" key="2">
    <source>
        <dbReference type="EMBL" id="MBL7259968.1"/>
    </source>
</evidence>
<dbReference type="EMBL" id="JAENHO010000012">
    <property type="protein sequence ID" value="MBL7259968.1"/>
    <property type="molecule type" value="Genomic_DNA"/>
</dbReference>
<accession>A0ABS1W082</accession>
<keyword evidence="3" id="KW-1185">Reference proteome</keyword>
<feature type="transmembrane region" description="Helical" evidence="1">
    <location>
        <begin position="49"/>
        <end position="67"/>
    </location>
</feature>
<evidence type="ECO:0008006" key="4">
    <source>
        <dbReference type="Google" id="ProtNLM"/>
    </source>
</evidence>
<feature type="transmembrane region" description="Helical" evidence="1">
    <location>
        <begin position="88"/>
        <end position="111"/>
    </location>
</feature>
<protein>
    <recommendedName>
        <fullName evidence="4">ABC transporter permease</fullName>
    </recommendedName>
</protein>
<organism evidence="2 3">
    <name type="scientific">Paractinoplanes lichenicola</name>
    <dbReference type="NCBI Taxonomy" id="2802976"/>
    <lineage>
        <taxon>Bacteria</taxon>
        <taxon>Bacillati</taxon>
        <taxon>Actinomycetota</taxon>
        <taxon>Actinomycetes</taxon>
        <taxon>Micromonosporales</taxon>
        <taxon>Micromonosporaceae</taxon>
        <taxon>Paractinoplanes</taxon>
    </lineage>
</organism>
<feature type="transmembrane region" description="Helical" evidence="1">
    <location>
        <begin position="142"/>
        <end position="159"/>
    </location>
</feature>
<keyword evidence="1" id="KW-0812">Transmembrane</keyword>